<dbReference type="Proteomes" id="UP000501802">
    <property type="component" value="Chromosome"/>
</dbReference>
<dbReference type="KEGG" id="spib:G8759_23715"/>
<dbReference type="AlphaFoldDB" id="A0A6G9AT84"/>
<protein>
    <recommendedName>
        <fullName evidence="4">Tetratricopeptide repeat protein</fullName>
    </recommendedName>
</protein>
<dbReference type="RefSeq" id="WP_167213551.1">
    <property type="nucleotide sequence ID" value="NZ_CP050063.1"/>
</dbReference>
<dbReference type="EMBL" id="CP050063">
    <property type="protein sequence ID" value="QIP15423.1"/>
    <property type="molecule type" value="Genomic_DNA"/>
</dbReference>
<reference evidence="2 3" key="1">
    <citation type="submission" date="2020-03" db="EMBL/GenBank/DDBJ databases">
        <authorList>
            <person name="Kim M.K."/>
        </authorList>
    </citation>
    <scope>NUCLEOTIDE SEQUENCE [LARGE SCALE GENOMIC DNA]</scope>
    <source>
        <strain evidence="2 3">BT328</strain>
    </source>
</reference>
<sequence length="248" mass="27480">MSISQSDFERAEDYIAGRLSAGEKAQFERELSSNGELSREVSSLKAMQSGLLRMNYRDEIAARHAELILRGDIKPTHTELGKVVPFGSTRPLWHYLAIAASVLLILGFGWFFIQDRFLGPSPADMAARYMEPDLRLDPTTRDGEPLLTAPGPDQVSRLQAIARDTLSIRVGFTLLQKNEAAQAIALLKPARNCPLPDWQANARYLLALGYLQTGQVNLAKAELGTVRKTTYFGKQAEQLLHELSASQP</sequence>
<feature type="transmembrane region" description="Helical" evidence="1">
    <location>
        <begin position="92"/>
        <end position="113"/>
    </location>
</feature>
<gene>
    <name evidence="2" type="ORF">G8759_23715</name>
</gene>
<evidence type="ECO:0008006" key="4">
    <source>
        <dbReference type="Google" id="ProtNLM"/>
    </source>
</evidence>
<evidence type="ECO:0000313" key="2">
    <source>
        <dbReference type="EMBL" id="QIP15423.1"/>
    </source>
</evidence>
<name>A0A6G9AT84_9BACT</name>
<proteinExistence type="predicted"/>
<keyword evidence="1" id="KW-0472">Membrane</keyword>
<evidence type="ECO:0000313" key="3">
    <source>
        <dbReference type="Proteomes" id="UP000501802"/>
    </source>
</evidence>
<keyword evidence="1" id="KW-0812">Transmembrane</keyword>
<evidence type="ECO:0000256" key="1">
    <source>
        <dbReference type="SAM" id="Phobius"/>
    </source>
</evidence>
<organism evidence="2 3">
    <name type="scientific">Spirosoma aureum</name>
    <dbReference type="NCBI Taxonomy" id="2692134"/>
    <lineage>
        <taxon>Bacteria</taxon>
        <taxon>Pseudomonadati</taxon>
        <taxon>Bacteroidota</taxon>
        <taxon>Cytophagia</taxon>
        <taxon>Cytophagales</taxon>
        <taxon>Cytophagaceae</taxon>
        <taxon>Spirosoma</taxon>
    </lineage>
</organism>
<accession>A0A6G9AT84</accession>
<keyword evidence="1" id="KW-1133">Transmembrane helix</keyword>
<keyword evidence="3" id="KW-1185">Reference proteome</keyword>